<dbReference type="PROSITE" id="PS51257">
    <property type="entry name" value="PROKAR_LIPOPROTEIN"/>
    <property type="match status" value="1"/>
</dbReference>
<sequence length="395" mass="40315">MTGLTRRAALHGVAVGGVAALAGCTEAGDPIPGGNGTDGGDRRDGDGNASDGGDGGDGVTTAVQQVGAALSGPAWNRNERRGFCALITEEHGEGAGLFDDAPERVRAFVEETDFAASRLCYVESVGPDTCHDEIAFGGVAVEDGTLVANATVQGPGGDDVTCGEAITYSAALLRVTSDPLPRAARLSVTDGWGETGTVRDADGIRDPEGLAGEIRPDHGPSNVPASFDCDAEGAERHPQLYEGGVNWGGAGGVGTGAGGDGPLALRVVIPGDDAPGSDPLAIGRGTAFRIELTNVSGRTAYVGSRGQYNLEVLTEAGWTELRATEGDPAVGYDDVAIGVPPGGTLTWEFEMSESGLVGDGPQADAFRVCPDLVPGRYRFVFFGADDLAVAFDYED</sequence>
<dbReference type="AlphaFoldDB" id="A0A1X4GJ80"/>
<protein>
    <submittedName>
        <fullName evidence="2">Uncharacterized protein</fullName>
    </submittedName>
</protein>
<comment type="caution">
    <text evidence="2">The sequence shown here is derived from an EMBL/GenBank/DDBJ whole genome shotgun (WGS) entry which is preliminary data.</text>
</comment>
<feature type="region of interest" description="Disordered" evidence="1">
    <location>
        <begin position="27"/>
        <end position="59"/>
    </location>
</feature>
<dbReference type="RefSeq" id="WP_049930411.1">
    <property type="nucleotide sequence ID" value="NZ_ATXS01000002.1"/>
</dbReference>
<dbReference type="Proteomes" id="UP000193587">
    <property type="component" value="Unassembled WGS sequence"/>
</dbReference>
<name>A0A1X4GJ80_HALEZ</name>
<organism evidence="2 3">
    <name type="scientific">Halorubrum ezzemoulense DSM 17463</name>
    <dbReference type="NCBI Taxonomy" id="1121945"/>
    <lineage>
        <taxon>Archaea</taxon>
        <taxon>Methanobacteriati</taxon>
        <taxon>Methanobacteriota</taxon>
        <taxon>Stenosarchaea group</taxon>
        <taxon>Halobacteria</taxon>
        <taxon>Halobacteriales</taxon>
        <taxon>Haloferacaceae</taxon>
        <taxon>Halorubrum</taxon>
    </lineage>
</organism>
<dbReference type="InterPro" id="IPR006311">
    <property type="entry name" value="TAT_signal"/>
</dbReference>
<gene>
    <name evidence="2" type="ORF">B9H04_13275</name>
</gene>
<proteinExistence type="predicted"/>
<evidence type="ECO:0000313" key="2">
    <source>
        <dbReference type="EMBL" id="OSO97224.1"/>
    </source>
</evidence>
<reference evidence="2 3" key="1">
    <citation type="submission" date="2017-04" db="EMBL/GenBank/DDBJ databases">
        <title>MLSA of the genus Halorubrum.</title>
        <authorList>
            <person name="De La Haba R."/>
            <person name="Sanchez-Porro C."/>
            <person name="Infante-Dominguez C."/>
            <person name="Ventosa A."/>
        </authorList>
    </citation>
    <scope>NUCLEOTIDE SEQUENCE [LARGE SCALE GENOMIC DNA]</scope>
    <source>
        <strain evidence="2 3">DSM 17463</strain>
    </source>
</reference>
<dbReference type="eggNOG" id="arCOG07571">
    <property type="taxonomic scope" value="Archaea"/>
</dbReference>
<dbReference type="EMBL" id="NEDJ01000054">
    <property type="protein sequence ID" value="OSO97224.1"/>
    <property type="molecule type" value="Genomic_DNA"/>
</dbReference>
<accession>A0A1X4GJ80</accession>
<evidence type="ECO:0000313" key="3">
    <source>
        <dbReference type="Proteomes" id="UP000193587"/>
    </source>
</evidence>
<evidence type="ECO:0000256" key="1">
    <source>
        <dbReference type="SAM" id="MobiDB-lite"/>
    </source>
</evidence>
<dbReference type="PROSITE" id="PS51318">
    <property type="entry name" value="TAT"/>
    <property type="match status" value="1"/>
</dbReference>